<dbReference type="SUPFAM" id="SSF101960">
    <property type="entry name" value="Stabilizer of iron transporter SufD"/>
    <property type="match status" value="1"/>
</dbReference>
<dbReference type="InterPro" id="IPR037284">
    <property type="entry name" value="SUF_FeS_clus_asmbl_SufBD_sf"/>
</dbReference>
<protein>
    <submittedName>
        <fullName evidence="4">Fe-S cluster assembly protein SufD</fullName>
    </submittedName>
</protein>
<evidence type="ECO:0000256" key="1">
    <source>
        <dbReference type="ARBA" id="ARBA00043967"/>
    </source>
</evidence>
<comment type="caution">
    <text evidence="4">The sequence shown here is derived from an EMBL/GenBank/DDBJ whole genome shotgun (WGS) entry which is preliminary data.</text>
</comment>
<dbReference type="InterPro" id="IPR055346">
    <property type="entry name" value="Fe-S_cluster_assembly_SufBD"/>
</dbReference>
<dbReference type="Proteomes" id="UP000241848">
    <property type="component" value="Unassembled WGS sequence"/>
</dbReference>
<dbReference type="InterPro" id="IPR011542">
    <property type="entry name" value="SUF_FeS_clus_asmbl_SufD"/>
</dbReference>
<gene>
    <name evidence="4" type="primary">sufD</name>
    <name evidence="4" type="ORF">C7B45_00515</name>
</gene>
<dbReference type="GO" id="GO:0016226">
    <property type="term" value="P:iron-sulfur cluster assembly"/>
    <property type="evidence" value="ECO:0007669"/>
    <property type="project" value="InterPro"/>
</dbReference>
<feature type="domain" description="SUF system FeS cluster assembly SufBD core" evidence="2">
    <location>
        <begin position="166"/>
        <end position="396"/>
    </location>
</feature>
<comment type="similarity">
    <text evidence="1">Belongs to the iron-sulfur cluster assembly SufBD family.</text>
</comment>
<evidence type="ECO:0000313" key="5">
    <source>
        <dbReference type="Proteomes" id="UP000241848"/>
    </source>
</evidence>
<name>A0A2T2WPG2_9FIRM</name>
<accession>A0A2T2WPG2</accession>
<evidence type="ECO:0000313" key="4">
    <source>
        <dbReference type="EMBL" id="PSR24130.1"/>
    </source>
</evidence>
<reference evidence="4 5" key="1">
    <citation type="journal article" date="2014" name="BMC Genomics">
        <title>Comparison of environmental and isolate Sulfobacillus genomes reveals diverse carbon, sulfur, nitrogen, and hydrogen metabolisms.</title>
        <authorList>
            <person name="Justice N.B."/>
            <person name="Norman A."/>
            <person name="Brown C.T."/>
            <person name="Singh A."/>
            <person name="Thomas B.C."/>
            <person name="Banfield J.F."/>
        </authorList>
    </citation>
    <scope>NUCLEOTIDE SEQUENCE [LARGE SCALE GENOMIC DNA]</scope>
    <source>
        <strain evidence="4">AMDSBA3</strain>
    </source>
</reference>
<dbReference type="PANTHER" id="PTHR30508:SF1">
    <property type="entry name" value="UPF0051 PROTEIN ABCI8, CHLOROPLASTIC-RELATED"/>
    <property type="match status" value="1"/>
</dbReference>
<feature type="domain" description="SUF system FeS cluster assembly SufBD N-terminal" evidence="3">
    <location>
        <begin position="98"/>
        <end position="153"/>
    </location>
</feature>
<dbReference type="InterPro" id="IPR000825">
    <property type="entry name" value="SUF_FeS_clus_asmbl_SufBD_core"/>
</dbReference>
<dbReference type="AlphaFoldDB" id="A0A2T2WPG2"/>
<organism evidence="4 5">
    <name type="scientific">Sulfobacillus acidophilus</name>
    <dbReference type="NCBI Taxonomy" id="53633"/>
    <lineage>
        <taxon>Bacteria</taxon>
        <taxon>Bacillati</taxon>
        <taxon>Bacillota</taxon>
        <taxon>Clostridia</taxon>
        <taxon>Eubacteriales</taxon>
        <taxon>Clostridiales Family XVII. Incertae Sedis</taxon>
        <taxon>Sulfobacillus</taxon>
    </lineage>
</organism>
<dbReference type="PANTHER" id="PTHR30508">
    <property type="entry name" value="FES CLUSTER ASSEMBLY PROTEIN SUF"/>
    <property type="match status" value="1"/>
</dbReference>
<sequence length="423" mass="46464">MNSTAAISSQTELHALIRDRFGHEPDWSLSRRLRAATNWFALDWPRLERTPLQKRRLDAIAVYDQPPADGETQFINTGGLEMHLHNNVPVVRSIPEPWIQRGVIFQSLRDALDNSLVRQYLGSLLAEDSDKIAALNAALWQNGVFLYVPPGISETVEVVIQNYATSEVQALLSRNVVVVGAQSRVAITERWFNAGAAHKMLLAANTEIIVEHGAEVQYGAIQQCEKNAEAFIHRAASVAGDARLDWHIGEFGAGLIVSSHQSHLNQAGASTKSITVFFGSGQQHQDYTGKSVHHAPHTTSDMTARGVMKGKARSIFTGVTQIDKGARGSDGRQREQTLMLTDDARADAIPSLVIDEQDVYAAHAASAGPVDRTAIFYLTSRGLTEEEATRLIVHGFLAPVIDAISQSALRDEVWQAVERKIRE</sequence>
<dbReference type="InterPro" id="IPR045595">
    <property type="entry name" value="SufBD_N"/>
</dbReference>
<evidence type="ECO:0000259" key="3">
    <source>
        <dbReference type="Pfam" id="PF19295"/>
    </source>
</evidence>
<dbReference type="Pfam" id="PF01458">
    <property type="entry name" value="SUFBD_core"/>
    <property type="match status" value="1"/>
</dbReference>
<dbReference type="EMBL" id="PXYV01000001">
    <property type="protein sequence ID" value="PSR24130.1"/>
    <property type="molecule type" value="Genomic_DNA"/>
</dbReference>
<proteinExistence type="inferred from homology"/>
<dbReference type="NCBIfam" id="TIGR01981">
    <property type="entry name" value="sufD"/>
    <property type="match status" value="1"/>
</dbReference>
<dbReference type="Pfam" id="PF19295">
    <property type="entry name" value="SufBD_N"/>
    <property type="match status" value="1"/>
</dbReference>
<evidence type="ECO:0000259" key="2">
    <source>
        <dbReference type="Pfam" id="PF01458"/>
    </source>
</evidence>